<dbReference type="SUPFAM" id="SSF52402">
    <property type="entry name" value="Adenine nucleotide alpha hydrolases-like"/>
    <property type="match status" value="1"/>
</dbReference>
<keyword evidence="1 3" id="KW-0963">Cytoplasm</keyword>
<dbReference type="InterPro" id="IPR019407">
    <property type="entry name" value="CTU2"/>
</dbReference>
<dbReference type="GO" id="GO:0000049">
    <property type="term" value="F:tRNA binding"/>
    <property type="evidence" value="ECO:0007669"/>
    <property type="project" value="InterPro"/>
</dbReference>
<dbReference type="Gene3D" id="3.40.50.620">
    <property type="entry name" value="HUPs"/>
    <property type="match status" value="1"/>
</dbReference>
<comment type="function">
    <text evidence="3">Plays a central role in 2-thiolation of mcm(5)S(2)U at tRNA wobble positions of tRNA(Lys), tRNA(Glu) and tRNA(Gln). May act by forming a heterodimer with NCS6/CTU1 that ligates sulfur from thiocarboxylated URM1 onto the uridine of tRNAs at wobble position.</text>
</comment>
<reference evidence="4 5" key="1">
    <citation type="submission" date="2024-05" db="EMBL/GenBank/DDBJ databases">
        <title>Haplotype-resolved chromosome-level genome assembly of Huyou (Citrus changshanensis).</title>
        <authorList>
            <person name="Miao C."/>
            <person name="Chen W."/>
            <person name="Wu Y."/>
            <person name="Wang L."/>
            <person name="Zhao S."/>
            <person name="Grierson D."/>
            <person name="Xu C."/>
            <person name="Chen K."/>
        </authorList>
    </citation>
    <scope>NUCLEOTIDE SEQUENCE [LARGE SCALE GENOMIC DNA]</scope>
    <source>
        <strain evidence="4">01-14</strain>
        <tissue evidence="4">Leaf</tissue>
    </source>
</reference>
<evidence type="ECO:0000256" key="1">
    <source>
        <dbReference type="ARBA" id="ARBA00022490"/>
    </source>
</evidence>
<proteinExistence type="inferred from homology"/>
<keyword evidence="2 3" id="KW-0819">tRNA processing</keyword>
<dbReference type="GO" id="GO:0002143">
    <property type="term" value="P:tRNA wobble position uridine thiolation"/>
    <property type="evidence" value="ECO:0007669"/>
    <property type="project" value="TreeGrafter"/>
</dbReference>
<dbReference type="GO" id="GO:0005829">
    <property type="term" value="C:cytosol"/>
    <property type="evidence" value="ECO:0007669"/>
    <property type="project" value="TreeGrafter"/>
</dbReference>
<name>A0AAP0LSI3_9ROSI</name>
<dbReference type="AlphaFoldDB" id="A0AAP0LSI3"/>
<dbReference type="EMBL" id="JBCGBO010000024">
    <property type="protein sequence ID" value="KAK9181285.1"/>
    <property type="molecule type" value="Genomic_DNA"/>
</dbReference>
<comment type="similarity">
    <text evidence="3">Belongs to the CTU2/NCS2 family.</text>
</comment>
<comment type="pathway">
    <text evidence="3">tRNA modification; 5-methoxycarbonylmethyl-2-thiouridine-tRNA biosynthesis.</text>
</comment>
<keyword evidence="5" id="KW-1185">Reference proteome</keyword>
<dbReference type="GO" id="GO:0016783">
    <property type="term" value="F:sulfurtransferase activity"/>
    <property type="evidence" value="ECO:0007669"/>
    <property type="project" value="TreeGrafter"/>
</dbReference>
<accession>A0AAP0LSI3</accession>
<evidence type="ECO:0000256" key="2">
    <source>
        <dbReference type="ARBA" id="ARBA00022694"/>
    </source>
</evidence>
<protein>
    <recommendedName>
        <fullName evidence="3">Cytoplasmic tRNA 2-thiolation protein 2</fullName>
    </recommendedName>
</protein>
<dbReference type="GO" id="GO:0016779">
    <property type="term" value="F:nucleotidyltransferase activity"/>
    <property type="evidence" value="ECO:0007669"/>
    <property type="project" value="UniProtKB-UniRule"/>
</dbReference>
<evidence type="ECO:0000313" key="4">
    <source>
        <dbReference type="EMBL" id="KAK9181285.1"/>
    </source>
</evidence>
<dbReference type="PANTHER" id="PTHR20882:SF14">
    <property type="entry name" value="CYTOPLASMIC TRNA 2-THIOLATION PROTEIN 2"/>
    <property type="match status" value="1"/>
</dbReference>
<dbReference type="HAMAP" id="MF_03054">
    <property type="entry name" value="CTU2"/>
    <property type="match status" value="1"/>
</dbReference>
<evidence type="ECO:0000313" key="5">
    <source>
        <dbReference type="Proteomes" id="UP001428341"/>
    </source>
</evidence>
<gene>
    <name evidence="4" type="ORF">WN944_024422</name>
</gene>
<dbReference type="PANTHER" id="PTHR20882">
    <property type="entry name" value="CYTOPLASMIC TRNA 2-THIOLATION PROTEIN 2"/>
    <property type="match status" value="1"/>
</dbReference>
<dbReference type="GO" id="GO:0032447">
    <property type="term" value="P:protein urmylation"/>
    <property type="evidence" value="ECO:0007669"/>
    <property type="project" value="UniProtKB-UniRule"/>
</dbReference>
<dbReference type="Proteomes" id="UP001428341">
    <property type="component" value="Unassembled WGS sequence"/>
</dbReference>
<comment type="subcellular location">
    <subcellularLocation>
        <location evidence="3">Cytoplasm</location>
    </subcellularLocation>
</comment>
<evidence type="ECO:0000256" key="3">
    <source>
        <dbReference type="HAMAP-Rule" id="MF_03054"/>
    </source>
</evidence>
<organism evidence="4 5">
    <name type="scientific">Citrus x changshan-huyou</name>
    <dbReference type="NCBI Taxonomy" id="2935761"/>
    <lineage>
        <taxon>Eukaryota</taxon>
        <taxon>Viridiplantae</taxon>
        <taxon>Streptophyta</taxon>
        <taxon>Embryophyta</taxon>
        <taxon>Tracheophyta</taxon>
        <taxon>Spermatophyta</taxon>
        <taxon>Magnoliopsida</taxon>
        <taxon>eudicotyledons</taxon>
        <taxon>Gunneridae</taxon>
        <taxon>Pentapetalae</taxon>
        <taxon>rosids</taxon>
        <taxon>malvids</taxon>
        <taxon>Sapindales</taxon>
        <taxon>Rutaceae</taxon>
        <taxon>Aurantioideae</taxon>
        <taxon>Citrus</taxon>
    </lineage>
</organism>
<sequence length="476" mass="53140">MACNSATGCQSGCYKNEFEQDLKPATETISNSNEQNLCVKCKANEPTAGAGEDGKHCLDCFRSNLFGKFRLAVASNALITPADNVLVAFSGGPCSRVALQFVHELQQRAQKNFDASKDRSLPVFGVGVVFVDETAYYPVPSSEIDNAIQEIKLIVSNLSPPTKELHVIPIESIFCSNQCDRRERFKKLVDSVSDATGKEDLLLQLRMLSLQKFASENGFNRLLLGLCTSRIACHVITATVKGQGYSLPADIQYADARWEIPVVLPLRDCLAQELNMLCQLDWIRMVHKQAKAASICSLMLVWNKKMDGNYLHRGPTMDGNYLHRELYFQEENPSRESTIMRTAGKLTPFHFNKIPELNDSSVPLASQRRQKRFNLKPNESISSESFCSLCYSPLNQSDLTSLSSHDNCKNSDIFVAACCSSCRFQIFPNDPSSMEKFYSLLPEPLVARAKHVRNGDSSLLREQIQDFLLSDSEDDA</sequence>
<dbReference type="InterPro" id="IPR014729">
    <property type="entry name" value="Rossmann-like_a/b/a_fold"/>
</dbReference>
<comment type="caution">
    <text evidence="4">The sequence shown here is derived from an EMBL/GenBank/DDBJ whole genome shotgun (WGS) entry which is preliminary data.</text>
</comment>